<gene>
    <name evidence="9" type="ORF">VTJ49DRAFT_2369</name>
</gene>
<dbReference type="Gene3D" id="1.20.5.170">
    <property type="match status" value="1"/>
</dbReference>
<feature type="region of interest" description="Disordered" evidence="8">
    <location>
        <begin position="495"/>
        <end position="541"/>
    </location>
</feature>
<feature type="region of interest" description="Disordered" evidence="8">
    <location>
        <begin position="259"/>
        <end position="304"/>
    </location>
</feature>
<comment type="subcellular location">
    <subcellularLocation>
        <location evidence="1">Nucleus</location>
    </subcellularLocation>
</comment>
<evidence type="ECO:0000256" key="8">
    <source>
        <dbReference type="SAM" id="MobiDB-lite"/>
    </source>
</evidence>
<feature type="compositionally biased region" description="Low complexity" evidence="8">
    <location>
        <begin position="510"/>
        <end position="522"/>
    </location>
</feature>
<keyword evidence="4" id="KW-0238">DNA-binding</keyword>
<evidence type="ECO:0000256" key="5">
    <source>
        <dbReference type="ARBA" id="ARBA00023163"/>
    </source>
</evidence>
<comment type="caution">
    <text evidence="9">The sequence shown here is derived from an EMBL/GenBank/DDBJ whole genome shotgun (WGS) entry which is preliminary data.</text>
</comment>
<dbReference type="InterPro" id="IPR050936">
    <property type="entry name" value="AP-1-like"/>
</dbReference>
<keyword evidence="5" id="KW-0804">Transcription</keyword>
<dbReference type="PANTHER" id="PTHR40621">
    <property type="entry name" value="TRANSCRIPTION FACTOR KAPC-RELATED"/>
    <property type="match status" value="1"/>
</dbReference>
<feature type="compositionally biased region" description="Low complexity" evidence="8">
    <location>
        <begin position="178"/>
        <end position="202"/>
    </location>
</feature>
<proteinExistence type="inferred from homology"/>
<evidence type="ECO:0000256" key="4">
    <source>
        <dbReference type="ARBA" id="ARBA00023125"/>
    </source>
</evidence>
<keyword evidence="6" id="KW-0539">Nucleus</keyword>
<feature type="compositionally biased region" description="Low complexity" evidence="8">
    <location>
        <begin position="530"/>
        <end position="541"/>
    </location>
</feature>
<dbReference type="SUPFAM" id="SSF57959">
    <property type="entry name" value="Leucine zipper domain"/>
    <property type="match status" value="1"/>
</dbReference>
<feature type="compositionally biased region" description="Basic residues" evidence="8">
    <location>
        <begin position="119"/>
        <end position="133"/>
    </location>
</feature>
<evidence type="ECO:0000256" key="3">
    <source>
        <dbReference type="ARBA" id="ARBA00023015"/>
    </source>
</evidence>
<evidence type="ECO:0000256" key="1">
    <source>
        <dbReference type="ARBA" id="ARBA00004123"/>
    </source>
</evidence>
<evidence type="ECO:0000256" key="6">
    <source>
        <dbReference type="ARBA" id="ARBA00023242"/>
    </source>
</evidence>
<reference evidence="9 10" key="1">
    <citation type="journal article" date="2024" name="Commun. Biol.">
        <title>Comparative genomic analysis of thermophilic fungi reveals convergent evolutionary adaptations and gene losses.</title>
        <authorList>
            <person name="Steindorff A.S."/>
            <person name="Aguilar-Pontes M.V."/>
            <person name="Robinson A.J."/>
            <person name="Andreopoulos B."/>
            <person name="LaButti K."/>
            <person name="Kuo A."/>
            <person name="Mondo S."/>
            <person name="Riley R."/>
            <person name="Otillar R."/>
            <person name="Haridas S."/>
            <person name="Lipzen A."/>
            <person name="Grimwood J."/>
            <person name="Schmutz J."/>
            <person name="Clum A."/>
            <person name="Reid I.D."/>
            <person name="Moisan M.C."/>
            <person name="Butler G."/>
            <person name="Nguyen T.T.M."/>
            <person name="Dewar K."/>
            <person name="Conant G."/>
            <person name="Drula E."/>
            <person name="Henrissat B."/>
            <person name="Hansel C."/>
            <person name="Singer S."/>
            <person name="Hutchinson M.I."/>
            <person name="de Vries R.P."/>
            <person name="Natvig D.O."/>
            <person name="Powell A.J."/>
            <person name="Tsang A."/>
            <person name="Grigoriev I.V."/>
        </authorList>
    </citation>
    <scope>NUCLEOTIDE SEQUENCE [LARGE SCALE GENOMIC DNA]</scope>
    <source>
        <strain evidence="9 10">CBS 620.91</strain>
    </source>
</reference>
<evidence type="ECO:0000256" key="2">
    <source>
        <dbReference type="ARBA" id="ARBA00007163"/>
    </source>
</evidence>
<comment type="similarity">
    <text evidence="2">Belongs to the bZIP family.</text>
</comment>
<evidence type="ECO:0008006" key="11">
    <source>
        <dbReference type="Google" id="ProtNLM"/>
    </source>
</evidence>
<feature type="compositionally biased region" description="Pro residues" evidence="8">
    <location>
        <begin position="340"/>
        <end position="349"/>
    </location>
</feature>
<feature type="coiled-coil region" evidence="7">
    <location>
        <begin position="136"/>
        <end position="170"/>
    </location>
</feature>
<feature type="region of interest" description="Disordered" evidence="8">
    <location>
        <begin position="326"/>
        <end position="352"/>
    </location>
</feature>
<dbReference type="Proteomes" id="UP001583172">
    <property type="component" value="Unassembled WGS sequence"/>
</dbReference>
<feature type="compositionally biased region" description="Polar residues" evidence="8">
    <location>
        <begin position="99"/>
        <end position="109"/>
    </location>
</feature>
<keyword evidence="7" id="KW-0175">Coiled coil</keyword>
<evidence type="ECO:0000256" key="7">
    <source>
        <dbReference type="SAM" id="Coils"/>
    </source>
</evidence>
<name>A0ABR3VR84_HUMIN</name>
<dbReference type="EMBL" id="JAZGSY010000002">
    <property type="protein sequence ID" value="KAL1844312.1"/>
    <property type="molecule type" value="Genomic_DNA"/>
</dbReference>
<protein>
    <recommendedName>
        <fullName evidence="11">BZIP domain-containing protein</fullName>
    </recommendedName>
</protein>
<keyword evidence="3" id="KW-0805">Transcription regulation</keyword>
<evidence type="ECO:0000313" key="10">
    <source>
        <dbReference type="Proteomes" id="UP001583172"/>
    </source>
</evidence>
<feature type="region of interest" description="Disordered" evidence="8">
    <location>
        <begin position="1"/>
        <end position="133"/>
    </location>
</feature>
<keyword evidence="10" id="KW-1185">Reference proteome</keyword>
<feature type="compositionally biased region" description="Low complexity" evidence="8">
    <location>
        <begin position="67"/>
        <end position="98"/>
    </location>
</feature>
<dbReference type="InterPro" id="IPR046347">
    <property type="entry name" value="bZIP_sf"/>
</dbReference>
<feature type="region of interest" description="Disordered" evidence="8">
    <location>
        <begin position="178"/>
        <end position="211"/>
    </location>
</feature>
<sequence length="652" mass="67767">MDEPGTLNLSKPSFTDFWKKSKSAQGGGAARIRFVESKPPGHGSGPSVVGDGSEKGLTRGSNSQEGAAPTTATATAETPLTSSPSPPSQQHQQQQPPTNDGNENGNNPTALDKAQIRRAQVRRAQTQHRQRKANYIRQLETDVARLRDMIDAAERDTHGLAKENEKLRKKVEAVITGGAASSPGSGSGTAGLLSPSSALPTSTPTPKPIPLSLDQSVEFLMKDSPPAPPAPAPADFGDFTVSLGFDEVINAPTFYVCAPPESAGQPSPPPPPPHHHHAQQRQPPTTVSSSTPAAGDINDLPDLTPSQTQAAINFILALEHPCRLHFHPSAHDPSPGGQPGDPPPPPGLPPLAALLPRAGGHTLMATSLALRGAPGKQGRDVFRAVLRSTRGVRWVPGLGVKLGGVPSVDLGYGLEGTESGAGNGSELSLGACGVEEEEEEEECSAEAHGYGNGNGMEGEGEGEGEAVPGFVAMEWEQRRAGLAAAHGGEMMMMMDIDAGPGTNGHGTGPGPESTTEPRIATAAPPPAPTPAQTAAAAATTTTTPTLGADAAQRQEASSESPPSWRTSALTLRALHGLAQTLAGADPEGAEVTPVQAWFELAQRVGYERLLATPGLLDALKRELHRLVKCRFYGASIRRDEFEGVVARVLVLV</sequence>
<evidence type="ECO:0000313" key="9">
    <source>
        <dbReference type="EMBL" id="KAL1844312.1"/>
    </source>
</evidence>
<dbReference type="PANTHER" id="PTHR40621:SF11">
    <property type="entry name" value="TRANSCRIPTION FACTOR KAPC-RELATED"/>
    <property type="match status" value="1"/>
</dbReference>
<dbReference type="CDD" id="cd14688">
    <property type="entry name" value="bZIP_YAP"/>
    <property type="match status" value="1"/>
</dbReference>
<organism evidence="9 10">
    <name type="scientific">Humicola insolens</name>
    <name type="common">Soft-rot fungus</name>
    <dbReference type="NCBI Taxonomy" id="85995"/>
    <lineage>
        <taxon>Eukaryota</taxon>
        <taxon>Fungi</taxon>
        <taxon>Dikarya</taxon>
        <taxon>Ascomycota</taxon>
        <taxon>Pezizomycotina</taxon>
        <taxon>Sordariomycetes</taxon>
        <taxon>Sordariomycetidae</taxon>
        <taxon>Sordariales</taxon>
        <taxon>Chaetomiaceae</taxon>
        <taxon>Mycothermus</taxon>
    </lineage>
</organism>
<accession>A0ABR3VR84</accession>